<dbReference type="Proteomes" id="UP000264702">
    <property type="component" value="Unassembled WGS sequence"/>
</dbReference>
<sequence length="546" mass="59326">MIWLLRDFDLLSVILRAASLSLEALTLGGLIFLLLVAVPAGADRLIQTRIRRVAAWFALALVAVKAAGLAISSLELMSDSGMSFREVASAGYFIAGCAMAGAALVLFVLLRSRRRWVLAAASLAGLVLLCSSVALSHAASRMDSRVLLLVLTGLHHLGTAAWIGAMPYLLLGLRRSGADAEQAAKTMVRRFSTMAIVSVPVLVLAGVGMSWFYVGSWQGLYGTSYGAMLSAKIYLLLLALTLGGGNFLLVRRMERKPQPLLLQIRRFGELEIVLGFAAILAAASLTAQSPAADDMPQDKLTGHEIAQRMEWKWPSFRTPTVAQLVPPTPLSVAVPEVVFTGGVPNDANDRAWSEYNHHWAGLIVLAAGLFALLSRLPRQHWAAYWPLLFLGLSVFLILRADPECWPLGPRPFWASFTAPDVLEHRLYAALIAVFALFQCGVETGRLTWAKAKYFFPAMCMLGGALLLTHSHALGDMKAEMFAEMTHTPIALLGVTAGCGRWLELRLATAGLPGMGGEERRGRRIAAWVWPVCLMLIGLLLLDYRES</sequence>
<evidence type="ECO:0000256" key="6">
    <source>
        <dbReference type="SAM" id="Phobius"/>
    </source>
</evidence>
<feature type="transmembrane region" description="Helical" evidence="6">
    <location>
        <begin position="146"/>
        <end position="171"/>
    </location>
</feature>
<dbReference type="RefSeq" id="WP_117298946.1">
    <property type="nucleotide sequence ID" value="NZ_QVQT02000003.1"/>
</dbReference>
<evidence type="ECO:0000256" key="1">
    <source>
        <dbReference type="ARBA" id="ARBA00004651"/>
    </source>
</evidence>
<evidence type="ECO:0000256" key="2">
    <source>
        <dbReference type="ARBA" id="ARBA00022475"/>
    </source>
</evidence>
<evidence type="ECO:0000256" key="4">
    <source>
        <dbReference type="ARBA" id="ARBA00022989"/>
    </source>
</evidence>
<dbReference type="PANTHER" id="PTHR34820:SF4">
    <property type="entry name" value="INNER MEMBRANE PROTEIN YEBZ"/>
    <property type="match status" value="1"/>
</dbReference>
<feature type="transmembrane region" description="Helical" evidence="6">
    <location>
        <begin position="20"/>
        <end position="41"/>
    </location>
</feature>
<comment type="subcellular location">
    <subcellularLocation>
        <location evidence="1">Cell membrane</location>
        <topology evidence="1">Multi-pass membrane protein</topology>
    </subcellularLocation>
</comment>
<feature type="transmembrane region" description="Helical" evidence="6">
    <location>
        <begin position="91"/>
        <end position="110"/>
    </location>
</feature>
<feature type="transmembrane region" description="Helical" evidence="6">
    <location>
        <begin position="270"/>
        <end position="287"/>
    </location>
</feature>
<feature type="transmembrane region" description="Helical" evidence="6">
    <location>
        <begin position="117"/>
        <end position="140"/>
    </location>
</feature>
<evidence type="ECO:0000259" key="7">
    <source>
        <dbReference type="Pfam" id="PF05425"/>
    </source>
</evidence>
<feature type="transmembrane region" description="Helical" evidence="6">
    <location>
        <begin position="485"/>
        <end position="503"/>
    </location>
</feature>
<dbReference type="GO" id="GO:0006825">
    <property type="term" value="P:copper ion transport"/>
    <property type="evidence" value="ECO:0007669"/>
    <property type="project" value="InterPro"/>
</dbReference>
<evidence type="ECO:0000313" key="9">
    <source>
        <dbReference type="Proteomes" id="UP000264702"/>
    </source>
</evidence>
<gene>
    <name evidence="8" type="ORF">D0Y96_08480</name>
</gene>
<feature type="transmembrane region" description="Helical" evidence="6">
    <location>
        <begin position="53"/>
        <end position="71"/>
    </location>
</feature>
<feature type="transmembrane region" description="Helical" evidence="6">
    <location>
        <begin position="424"/>
        <end position="441"/>
    </location>
</feature>
<dbReference type="InterPro" id="IPR008457">
    <property type="entry name" value="Cu-R_CopD_dom"/>
</dbReference>
<keyword evidence="5 6" id="KW-0472">Membrane</keyword>
<dbReference type="AlphaFoldDB" id="A0A372IPE2"/>
<proteinExistence type="predicted"/>
<reference evidence="8 9" key="1">
    <citation type="submission" date="2018-08" db="EMBL/GenBank/DDBJ databases">
        <title>Acidipila sp. 4G-K13, an acidobacterium isolated from forest soil.</title>
        <authorList>
            <person name="Gao Z.-H."/>
            <person name="Qiu L.-H."/>
        </authorList>
    </citation>
    <scope>NUCLEOTIDE SEQUENCE [LARGE SCALE GENOMIC DNA]</scope>
    <source>
        <strain evidence="8 9">4G-K13</strain>
    </source>
</reference>
<name>A0A372IPE2_9BACT</name>
<keyword evidence="9" id="KW-1185">Reference proteome</keyword>
<evidence type="ECO:0000256" key="5">
    <source>
        <dbReference type="ARBA" id="ARBA00023136"/>
    </source>
</evidence>
<comment type="caution">
    <text evidence="8">The sequence shown here is derived from an EMBL/GenBank/DDBJ whole genome shotgun (WGS) entry which is preliminary data.</text>
</comment>
<dbReference type="GO" id="GO:0005886">
    <property type="term" value="C:plasma membrane"/>
    <property type="evidence" value="ECO:0007669"/>
    <property type="project" value="UniProtKB-SubCell"/>
</dbReference>
<dbReference type="InterPro" id="IPR032694">
    <property type="entry name" value="CopC/D"/>
</dbReference>
<evidence type="ECO:0000313" key="8">
    <source>
        <dbReference type="EMBL" id="RFU16775.1"/>
    </source>
</evidence>
<feature type="transmembrane region" description="Helical" evidence="6">
    <location>
        <begin position="453"/>
        <end position="473"/>
    </location>
</feature>
<feature type="transmembrane region" description="Helical" evidence="6">
    <location>
        <begin position="381"/>
        <end position="400"/>
    </location>
</feature>
<dbReference type="Pfam" id="PF05425">
    <property type="entry name" value="CopD"/>
    <property type="match status" value="1"/>
</dbReference>
<dbReference type="PANTHER" id="PTHR34820">
    <property type="entry name" value="INNER MEMBRANE PROTEIN YEBZ"/>
    <property type="match status" value="1"/>
</dbReference>
<feature type="transmembrane region" description="Helical" evidence="6">
    <location>
        <begin position="357"/>
        <end position="374"/>
    </location>
</feature>
<keyword evidence="4 6" id="KW-1133">Transmembrane helix</keyword>
<protein>
    <submittedName>
        <fullName evidence="8">Copper resistance protein</fullName>
    </submittedName>
</protein>
<evidence type="ECO:0000256" key="3">
    <source>
        <dbReference type="ARBA" id="ARBA00022692"/>
    </source>
</evidence>
<feature type="domain" description="Copper resistance protein D" evidence="7">
    <location>
        <begin position="187"/>
        <end position="285"/>
    </location>
</feature>
<accession>A0A372IPE2</accession>
<feature type="transmembrane region" description="Helical" evidence="6">
    <location>
        <begin position="233"/>
        <end position="250"/>
    </location>
</feature>
<keyword evidence="3 6" id="KW-0812">Transmembrane</keyword>
<organism evidence="8 9">
    <name type="scientific">Paracidobacterium acidisoli</name>
    <dbReference type="NCBI Taxonomy" id="2303751"/>
    <lineage>
        <taxon>Bacteria</taxon>
        <taxon>Pseudomonadati</taxon>
        <taxon>Acidobacteriota</taxon>
        <taxon>Terriglobia</taxon>
        <taxon>Terriglobales</taxon>
        <taxon>Acidobacteriaceae</taxon>
        <taxon>Paracidobacterium</taxon>
    </lineage>
</organism>
<feature type="transmembrane region" description="Helical" evidence="6">
    <location>
        <begin position="524"/>
        <end position="541"/>
    </location>
</feature>
<feature type="transmembrane region" description="Helical" evidence="6">
    <location>
        <begin position="191"/>
        <end position="213"/>
    </location>
</feature>
<dbReference type="OrthoDB" id="113685at2"/>
<dbReference type="EMBL" id="QVQT01000003">
    <property type="protein sequence ID" value="RFU16775.1"/>
    <property type="molecule type" value="Genomic_DNA"/>
</dbReference>
<keyword evidence="2" id="KW-1003">Cell membrane</keyword>